<dbReference type="InterPro" id="IPR042283">
    <property type="entry name" value="GpdQ_catalytic"/>
</dbReference>
<proteinExistence type="inferred from homology"/>
<dbReference type="Pfam" id="PF00149">
    <property type="entry name" value="Metallophos"/>
    <property type="match status" value="1"/>
</dbReference>
<dbReference type="RefSeq" id="WP_189499613.1">
    <property type="nucleotide sequence ID" value="NZ_BMZH01000021.1"/>
</dbReference>
<gene>
    <name evidence="6" type="primary">cpdA</name>
    <name evidence="6" type="ORF">GCM10009069_29030</name>
</gene>
<keyword evidence="7" id="KW-1185">Reference proteome</keyword>
<accession>A0A8J3G3I5</accession>
<dbReference type="SUPFAM" id="SSF56300">
    <property type="entry name" value="Metallo-dependent phosphatases"/>
    <property type="match status" value="1"/>
</dbReference>
<dbReference type="InterPro" id="IPR042281">
    <property type="entry name" value="GpdQ_beta-strand"/>
</dbReference>
<dbReference type="GO" id="GO:0016787">
    <property type="term" value="F:hydrolase activity"/>
    <property type="evidence" value="ECO:0007669"/>
    <property type="project" value="UniProtKB-KW"/>
</dbReference>
<evidence type="ECO:0000313" key="7">
    <source>
        <dbReference type="Proteomes" id="UP000634004"/>
    </source>
</evidence>
<keyword evidence="2" id="KW-0378">Hydrolase</keyword>
<evidence type="ECO:0000256" key="3">
    <source>
        <dbReference type="ARBA" id="ARBA00023004"/>
    </source>
</evidence>
<dbReference type="Gene3D" id="3.60.21.40">
    <property type="entry name" value="GpdQ, catalytic alpha/beta sandwich domain"/>
    <property type="match status" value="1"/>
</dbReference>
<feature type="domain" description="Calcineurin-like phosphoesterase" evidence="5">
    <location>
        <begin position="1"/>
        <end position="197"/>
    </location>
</feature>
<reference evidence="6" key="2">
    <citation type="submission" date="2020-09" db="EMBL/GenBank/DDBJ databases">
        <authorList>
            <person name="Sun Q."/>
            <person name="Kim S."/>
        </authorList>
    </citation>
    <scope>NUCLEOTIDE SEQUENCE</scope>
    <source>
        <strain evidence="6">KCTC 32513</strain>
    </source>
</reference>
<reference evidence="6" key="1">
    <citation type="journal article" date="2014" name="Int. J. Syst. Evol. Microbiol.">
        <title>Complete genome sequence of Corynebacterium casei LMG S-19264T (=DSM 44701T), isolated from a smear-ripened cheese.</title>
        <authorList>
            <consortium name="US DOE Joint Genome Institute (JGI-PGF)"/>
            <person name="Walter F."/>
            <person name="Albersmeier A."/>
            <person name="Kalinowski J."/>
            <person name="Ruckert C."/>
        </authorList>
    </citation>
    <scope>NUCLEOTIDE SEQUENCE</scope>
    <source>
        <strain evidence="6">KCTC 32513</strain>
    </source>
</reference>
<evidence type="ECO:0000313" key="6">
    <source>
        <dbReference type="EMBL" id="GHB04617.1"/>
    </source>
</evidence>
<dbReference type="GO" id="GO:0046872">
    <property type="term" value="F:metal ion binding"/>
    <property type="evidence" value="ECO:0007669"/>
    <property type="project" value="UniProtKB-KW"/>
</dbReference>
<evidence type="ECO:0000256" key="2">
    <source>
        <dbReference type="ARBA" id="ARBA00022801"/>
    </source>
</evidence>
<comment type="caution">
    <text evidence="6">The sequence shown here is derived from an EMBL/GenBank/DDBJ whole genome shotgun (WGS) entry which is preliminary data.</text>
</comment>
<dbReference type="InterPro" id="IPR004843">
    <property type="entry name" value="Calcineurin-like_PHP"/>
</dbReference>
<evidence type="ECO:0000256" key="4">
    <source>
        <dbReference type="ARBA" id="ARBA00025742"/>
    </source>
</evidence>
<dbReference type="AlphaFoldDB" id="A0A8J3G3I5"/>
<dbReference type="PANTHER" id="PTHR42988">
    <property type="entry name" value="PHOSPHOHYDROLASE"/>
    <property type="match status" value="1"/>
</dbReference>
<dbReference type="InterPro" id="IPR029052">
    <property type="entry name" value="Metallo-depent_PP-like"/>
</dbReference>
<dbReference type="InterPro" id="IPR050884">
    <property type="entry name" value="CNP_phosphodiesterase-III"/>
</dbReference>
<sequence>MLIAQVSDIHLGFGLPQAPTDGNVPNLNRFRRVMAAVTSLRQKPDLILFTGDLVEGGSNWAYPILKDEISSIDIPIYNVLGNHDCRDSYKAVFGGTDFINGKLAYTIEDLPVRIVILDTLQIGRHHGEFNKSDSEWLEKTLSGAPSKPTILVLHHPPIETGIGWMTPKDNDPWIVRLKAVIERHKQVVHILAGHIHCHISGTFAGRPITVSRSVAPSVALEFEEIDPSIPDGRTMIVDDAPGYTLHQWTGKELRSYSQTATSGDILVKYDANHAFIPSVTLDLLD</sequence>
<keyword evidence="3" id="KW-0408">Iron</keyword>
<comment type="similarity">
    <text evidence="4">Belongs to the cyclic nucleotide phosphodiesterase class-III family.</text>
</comment>
<evidence type="ECO:0000256" key="1">
    <source>
        <dbReference type="ARBA" id="ARBA00022723"/>
    </source>
</evidence>
<keyword evidence="1" id="KW-0479">Metal-binding</keyword>
<organism evidence="6 7">
    <name type="scientific">Algimonas arctica</name>
    <dbReference type="NCBI Taxonomy" id="1479486"/>
    <lineage>
        <taxon>Bacteria</taxon>
        <taxon>Pseudomonadati</taxon>
        <taxon>Pseudomonadota</taxon>
        <taxon>Alphaproteobacteria</taxon>
        <taxon>Maricaulales</taxon>
        <taxon>Robiginitomaculaceae</taxon>
        <taxon>Algimonas</taxon>
    </lineage>
</organism>
<dbReference type="EMBL" id="BMZH01000021">
    <property type="protein sequence ID" value="GHB04617.1"/>
    <property type="molecule type" value="Genomic_DNA"/>
</dbReference>
<evidence type="ECO:0000259" key="5">
    <source>
        <dbReference type="Pfam" id="PF00149"/>
    </source>
</evidence>
<dbReference type="Gene3D" id="3.30.750.180">
    <property type="entry name" value="GpdQ, beta-strand dimerisation domain"/>
    <property type="match status" value="1"/>
</dbReference>
<dbReference type="PANTHER" id="PTHR42988:SF2">
    <property type="entry name" value="CYCLIC NUCLEOTIDE PHOSPHODIESTERASE CBUA0032-RELATED"/>
    <property type="match status" value="1"/>
</dbReference>
<protein>
    <submittedName>
        <fullName evidence="6">3',5'-cyclic adenosine monophosphate phosphodiesterase CpdA</fullName>
    </submittedName>
</protein>
<name>A0A8J3G3I5_9PROT</name>
<dbReference type="Proteomes" id="UP000634004">
    <property type="component" value="Unassembled WGS sequence"/>
</dbReference>